<keyword evidence="2" id="KW-1185">Reference proteome</keyword>
<evidence type="ECO:0000313" key="1">
    <source>
        <dbReference type="EMBL" id="ELA41477.1"/>
    </source>
</evidence>
<dbReference type="RefSeq" id="XP_007604907.1">
    <property type="nucleotide sequence ID" value="XM_007604845.1"/>
</dbReference>
<evidence type="ECO:0000313" key="2">
    <source>
        <dbReference type="Proteomes" id="UP000011082"/>
    </source>
</evidence>
<dbReference type="GeneID" id="19882172"/>
<protein>
    <submittedName>
        <fullName evidence="1">Uncharacterized protein</fullName>
    </submittedName>
</protein>
<accession>L2GMF7</accession>
<dbReference type="AlphaFoldDB" id="L2GMF7"/>
<gene>
    <name evidence="1" type="ORF">VICG_01461</name>
</gene>
<dbReference type="InParanoid" id="L2GMF7"/>
<dbReference type="VEuPathDB" id="MicrosporidiaDB:VICG_01461"/>
<name>L2GMF7_VITCO</name>
<proteinExistence type="predicted"/>
<dbReference type="Proteomes" id="UP000011082">
    <property type="component" value="Unassembled WGS sequence"/>
</dbReference>
<dbReference type="HOGENOM" id="CLU_1316313_0_0_1"/>
<organism evidence="1 2">
    <name type="scientific">Vittaforma corneae (strain ATCC 50505)</name>
    <name type="common">Microsporidian parasite</name>
    <name type="synonym">Nosema corneum</name>
    <dbReference type="NCBI Taxonomy" id="993615"/>
    <lineage>
        <taxon>Eukaryota</taxon>
        <taxon>Fungi</taxon>
        <taxon>Fungi incertae sedis</taxon>
        <taxon>Microsporidia</taxon>
        <taxon>Nosematidae</taxon>
        <taxon>Vittaforma</taxon>
    </lineage>
</organism>
<reference evidence="2" key="1">
    <citation type="submission" date="2011-05" db="EMBL/GenBank/DDBJ databases">
        <title>The genome sequence of Vittaforma corneae strain ATCC 50505.</title>
        <authorList>
            <consortium name="The Broad Institute Genome Sequencing Platform"/>
            <person name="Cuomo C."/>
            <person name="Didier E."/>
            <person name="Bowers L."/>
            <person name="Young S.K."/>
            <person name="Zeng Q."/>
            <person name="Gargeya S."/>
            <person name="Fitzgerald M."/>
            <person name="Haas B."/>
            <person name="Abouelleil A."/>
            <person name="Alvarado L."/>
            <person name="Arachchi H.M."/>
            <person name="Berlin A."/>
            <person name="Chapman S.B."/>
            <person name="Gearin G."/>
            <person name="Goldberg J."/>
            <person name="Griggs A."/>
            <person name="Gujja S."/>
            <person name="Hansen M."/>
            <person name="Heiman D."/>
            <person name="Howarth C."/>
            <person name="Larimer J."/>
            <person name="Lui A."/>
            <person name="MacDonald P.J.P."/>
            <person name="McCowen C."/>
            <person name="Montmayeur A."/>
            <person name="Murphy C."/>
            <person name="Neiman D."/>
            <person name="Pearson M."/>
            <person name="Priest M."/>
            <person name="Roberts A."/>
            <person name="Saif S."/>
            <person name="Shea T."/>
            <person name="Sisk P."/>
            <person name="Stolte C."/>
            <person name="Sykes S."/>
            <person name="Wortman J."/>
            <person name="Nusbaum C."/>
            <person name="Birren B."/>
        </authorList>
    </citation>
    <scope>NUCLEOTIDE SEQUENCE [LARGE SCALE GENOMIC DNA]</scope>
    <source>
        <strain evidence="2">ATCC 50505</strain>
    </source>
</reference>
<dbReference type="EMBL" id="JH370143">
    <property type="protein sequence ID" value="ELA41477.1"/>
    <property type="molecule type" value="Genomic_DNA"/>
</dbReference>
<sequence length="209" mass="24360">MRLLLLNSLVHAFSINRKLRLDFSKFDEYTISSTPPSNTQQQSFHQRFMDVELQLELTGFQQLSDEFIRDIEQISNDGIGSVFDHLSNFLDLLTKICKIIGIDKLNFQQDCVRKIPVLTLESFIDMLKATKRYLTFSKTISEAVVKKFTKQCKSGCIDPDTSEETRQVCECTNEFKQHMGKQIFHILALIEYFKKHYESYSEADNDVFD</sequence>